<dbReference type="InterPro" id="IPR000571">
    <property type="entry name" value="Znf_CCCH"/>
</dbReference>
<dbReference type="InterPro" id="IPR012677">
    <property type="entry name" value="Nucleotide-bd_a/b_plait_sf"/>
</dbReference>
<keyword evidence="6" id="KW-1185">Reference proteome</keyword>
<evidence type="ECO:0000259" key="4">
    <source>
        <dbReference type="PROSITE" id="PS50103"/>
    </source>
</evidence>
<evidence type="ECO:0000313" key="6">
    <source>
        <dbReference type="Proteomes" id="UP001530377"/>
    </source>
</evidence>
<reference evidence="5 6" key="1">
    <citation type="submission" date="2024-10" db="EMBL/GenBank/DDBJ databases">
        <title>Updated reference genomes for cyclostephanoid diatoms.</title>
        <authorList>
            <person name="Roberts W.R."/>
            <person name="Alverson A.J."/>
        </authorList>
    </citation>
    <scope>NUCLEOTIDE SEQUENCE [LARGE SCALE GENOMIC DNA]</scope>
    <source>
        <strain evidence="5 6">AJA228-03</strain>
    </source>
</reference>
<evidence type="ECO:0000313" key="5">
    <source>
        <dbReference type="EMBL" id="KAL3827390.1"/>
    </source>
</evidence>
<dbReference type="PROSITE" id="PS50103">
    <property type="entry name" value="ZF_C3H1"/>
    <property type="match status" value="1"/>
</dbReference>
<feature type="zinc finger region" description="C3H1-type" evidence="2">
    <location>
        <begin position="7"/>
        <end position="34"/>
    </location>
</feature>
<dbReference type="Gene3D" id="3.30.70.330">
    <property type="match status" value="1"/>
</dbReference>
<feature type="compositionally biased region" description="Basic and acidic residues" evidence="3">
    <location>
        <begin position="19"/>
        <end position="60"/>
    </location>
</feature>
<evidence type="ECO:0000256" key="1">
    <source>
        <dbReference type="ARBA" id="ARBA00022884"/>
    </source>
</evidence>
<dbReference type="AlphaFoldDB" id="A0ABD3SRZ9"/>
<dbReference type="EMBL" id="JALLPB020000004">
    <property type="protein sequence ID" value="KAL3827390.1"/>
    <property type="molecule type" value="Genomic_DNA"/>
</dbReference>
<organism evidence="5 6">
    <name type="scientific">Cyclostephanos tholiformis</name>
    <dbReference type="NCBI Taxonomy" id="382380"/>
    <lineage>
        <taxon>Eukaryota</taxon>
        <taxon>Sar</taxon>
        <taxon>Stramenopiles</taxon>
        <taxon>Ochrophyta</taxon>
        <taxon>Bacillariophyta</taxon>
        <taxon>Coscinodiscophyceae</taxon>
        <taxon>Thalassiosirophycidae</taxon>
        <taxon>Stephanodiscales</taxon>
        <taxon>Stephanodiscaceae</taxon>
        <taxon>Cyclostephanos</taxon>
    </lineage>
</organism>
<dbReference type="PANTHER" id="PTHR14089">
    <property type="entry name" value="PRE-MRNA-SPLICING FACTOR RBM22"/>
    <property type="match status" value="1"/>
</dbReference>
<keyword evidence="2" id="KW-0862">Zinc</keyword>
<keyword evidence="2" id="KW-0863">Zinc-finger</keyword>
<dbReference type="InterPro" id="IPR035979">
    <property type="entry name" value="RBD_domain_sf"/>
</dbReference>
<dbReference type="GO" id="GO:0008270">
    <property type="term" value="F:zinc ion binding"/>
    <property type="evidence" value="ECO:0007669"/>
    <property type="project" value="UniProtKB-KW"/>
</dbReference>
<name>A0ABD3SRZ9_9STRA</name>
<dbReference type="Proteomes" id="UP001530377">
    <property type="component" value="Unassembled WGS sequence"/>
</dbReference>
<dbReference type="PANTHER" id="PTHR14089:SF6">
    <property type="entry name" value="PRE-MRNA-SPLICING FACTOR RBM22"/>
    <property type="match status" value="1"/>
</dbReference>
<comment type="caution">
    <text evidence="5">The sequence shown here is derived from an EMBL/GenBank/DDBJ whole genome shotgun (WGS) entry which is preliminary data.</text>
</comment>
<feature type="region of interest" description="Disordered" evidence="3">
    <location>
        <begin position="18"/>
        <end position="75"/>
    </location>
</feature>
<evidence type="ECO:0000256" key="3">
    <source>
        <dbReference type="SAM" id="MobiDB-lite"/>
    </source>
</evidence>
<evidence type="ECO:0000256" key="2">
    <source>
        <dbReference type="PROSITE-ProRule" id="PRU00723"/>
    </source>
</evidence>
<dbReference type="SUPFAM" id="SSF54928">
    <property type="entry name" value="RNA-binding domain, RBD"/>
    <property type="match status" value="1"/>
</dbReference>
<dbReference type="GO" id="GO:0003723">
    <property type="term" value="F:RNA binding"/>
    <property type="evidence" value="ECO:0007669"/>
    <property type="project" value="UniProtKB-KW"/>
</dbReference>
<keyword evidence="1" id="KW-0694">RNA-binding</keyword>
<sequence length="271" mass="29253">MKPRYERNLPKLCSFSAKGECDRGSLCPVRHEAPRDRNDPLSKQNTKDRSYGHERSGGECHDEEAEGEGREGDERAVATLYARFADEGGGRRRRRRRRPEVAYGEISSVRMHADRGTFVEYTTARAAQHAITGTNRTNICGRRIIVNWAREPKRGAVGAGPQPFTSVAGAGGVTCPIELPEGGVDRRVQGLLDPGRTKTGGGGGINDDDIGRAEAAEGFAICRAGASGGDAARGSAPYYPSAGGWVVEPPRPRLEVHYEVSAKNIALQGKR</sequence>
<keyword evidence="2" id="KW-0479">Metal-binding</keyword>
<dbReference type="InterPro" id="IPR039171">
    <property type="entry name" value="Cwc2/Slt11"/>
</dbReference>
<protein>
    <recommendedName>
        <fullName evidence="4">C3H1-type domain-containing protein</fullName>
    </recommendedName>
</protein>
<gene>
    <name evidence="5" type="ORF">ACHAXA_003124</name>
</gene>
<feature type="domain" description="C3H1-type" evidence="4">
    <location>
        <begin position="7"/>
        <end position="34"/>
    </location>
</feature>
<proteinExistence type="predicted"/>
<accession>A0ABD3SRZ9</accession>